<feature type="signal peptide" evidence="1">
    <location>
        <begin position="1"/>
        <end position="22"/>
    </location>
</feature>
<evidence type="ECO:0000313" key="2">
    <source>
        <dbReference type="EMBL" id="GFE64688.1"/>
    </source>
</evidence>
<sequence>MNRTALRLLGLFVCLLPFETVADERDLTNKVAIELNTVTEGDGTCTLTFLVTNRQTVDIDQLVYETVLFEADGRVAQLTLFDFGALPMGRPRVRQFAVPDLTCGNLGRVLFNGVQTCRAEGLAADACEGGLVPSSRVSVEVLG</sequence>
<organism evidence="2 3">
    <name type="scientific">Litoreibacter roseus</name>
    <dbReference type="NCBI Taxonomy" id="2601869"/>
    <lineage>
        <taxon>Bacteria</taxon>
        <taxon>Pseudomonadati</taxon>
        <taxon>Pseudomonadota</taxon>
        <taxon>Alphaproteobacteria</taxon>
        <taxon>Rhodobacterales</taxon>
        <taxon>Roseobacteraceae</taxon>
        <taxon>Litoreibacter</taxon>
    </lineage>
</organism>
<dbReference type="EMBL" id="BLJE01000002">
    <property type="protein sequence ID" value="GFE64688.1"/>
    <property type="molecule type" value="Genomic_DNA"/>
</dbReference>
<dbReference type="RefSeq" id="WP_243144870.1">
    <property type="nucleotide sequence ID" value="NZ_BLJE01000002.1"/>
</dbReference>
<keyword evidence="3" id="KW-1185">Reference proteome</keyword>
<comment type="caution">
    <text evidence="2">The sequence shown here is derived from an EMBL/GenBank/DDBJ whole genome shotgun (WGS) entry which is preliminary data.</text>
</comment>
<dbReference type="AlphaFoldDB" id="A0A6N6JHC6"/>
<evidence type="ECO:0000313" key="3">
    <source>
        <dbReference type="Proteomes" id="UP000436822"/>
    </source>
</evidence>
<evidence type="ECO:0000256" key="1">
    <source>
        <dbReference type="SAM" id="SignalP"/>
    </source>
</evidence>
<dbReference type="Proteomes" id="UP000436822">
    <property type="component" value="Unassembled WGS sequence"/>
</dbReference>
<gene>
    <name evidence="2" type="ORF">KIN_17620</name>
</gene>
<proteinExistence type="predicted"/>
<feature type="chain" id="PRO_5026754895" description="Tat pathway signal sequence domain protein" evidence="1">
    <location>
        <begin position="23"/>
        <end position="143"/>
    </location>
</feature>
<protein>
    <recommendedName>
        <fullName evidence="4">Tat pathway signal sequence domain protein</fullName>
    </recommendedName>
</protein>
<evidence type="ECO:0008006" key="4">
    <source>
        <dbReference type="Google" id="ProtNLM"/>
    </source>
</evidence>
<reference evidence="2 3" key="1">
    <citation type="submission" date="2019-12" db="EMBL/GenBank/DDBJ databases">
        <title>Litoreibacter badius sp. nov., a novel bacteriochlorophyll a-containing bacterium in the genus Litoreibacter.</title>
        <authorList>
            <person name="Kanamuro M."/>
            <person name="Takabe Y."/>
            <person name="Mori K."/>
            <person name="Takaichi S."/>
            <person name="Hanada S."/>
        </authorList>
    </citation>
    <scope>NUCLEOTIDE SEQUENCE [LARGE SCALE GENOMIC DNA]</scope>
    <source>
        <strain evidence="2 3">K6</strain>
    </source>
</reference>
<name>A0A6N6JHC6_9RHOB</name>
<keyword evidence="1" id="KW-0732">Signal</keyword>
<accession>A0A6N6JHC6</accession>